<evidence type="ECO:0000256" key="6">
    <source>
        <dbReference type="ARBA" id="ARBA00016287"/>
    </source>
</evidence>
<evidence type="ECO:0000313" key="19">
    <source>
        <dbReference type="EMBL" id="PNF20994.1"/>
    </source>
</evidence>
<dbReference type="InParanoid" id="A0A2J7PXF3"/>
<dbReference type="InterPro" id="IPR055275">
    <property type="entry name" value="Ferredox_Rdtase"/>
</dbReference>
<dbReference type="SUPFAM" id="SSF51971">
    <property type="entry name" value="Nucleotide-binding domain"/>
    <property type="match status" value="1"/>
</dbReference>
<dbReference type="GO" id="GO:0008203">
    <property type="term" value="P:cholesterol metabolic process"/>
    <property type="evidence" value="ECO:0007669"/>
    <property type="project" value="UniProtKB-UniPathway"/>
</dbReference>
<dbReference type="InterPro" id="IPR036188">
    <property type="entry name" value="FAD/NAD-bd_sf"/>
</dbReference>
<keyword evidence="8 16" id="KW-0285">Flavoprotein</keyword>
<name>A0A2J7PXF3_9NEOP</name>
<dbReference type="UniPathway" id="UPA00296"/>
<dbReference type="GO" id="GO:0016491">
    <property type="term" value="F:oxidoreductase activity"/>
    <property type="evidence" value="ECO:0007669"/>
    <property type="project" value="UniProtKB-KW"/>
</dbReference>
<feature type="binding site" evidence="17">
    <location>
        <position position="39"/>
    </location>
    <ligand>
        <name>FAD</name>
        <dbReference type="ChEBI" id="CHEBI:57692"/>
    </ligand>
</feature>
<dbReference type="EMBL" id="NEVH01020859">
    <property type="protein sequence ID" value="PNF20996.1"/>
    <property type="molecule type" value="Genomic_DNA"/>
</dbReference>
<evidence type="ECO:0000313" key="20">
    <source>
        <dbReference type="Proteomes" id="UP000235965"/>
    </source>
</evidence>
<keyword evidence="14 16" id="KW-0496">Mitochondrion</keyword>
<keyword evidence="11" id="KW-0809">Transit peptide</keyword>
<feature type="binding site" evidence="18">
    <location>
        <position position="388"/>
    </location>
    <ligand>
        <name>NADP(+)</name>
        <dbReference type="ChEBI" id="CHEBI:58349"/>
    </ligand>
</feature>
<accession>A0A2J7PXF3</accession>
<evidence type="ECO:0000256" key="16">
    <source>
        <dbReference type="PIRNR" id="PIRNR000362"/>
    </source>
</evidence>
<dbReference type="EC" id="1.18.1.6" evidence="5 16"/>
<dbReference type="EMBL" id="NEVH01020859">
    <property type="protein sequence ID" value="PNF20997.1"/>
    <property type="molecule type" value="Genomic_DNA"/>
</dbReference>
<dbReference type="PANTHER" id="PTHR48467">
    <property type="entry name" value="GLUTAMATE SYNTHASE 1 [NADH], CHLOROPLASTIC-LIKE"/>
    <property type="match status" value="1"/>
</dbReference>
<dbReference type="Gene3D" id="3.40.50.720">
    <property type="entry name" value="NAD(P)-binding Rossmann-like Domain"/>
    <property type="match status" value="1"/>
</dbReference>
<feature type="binding site" evidence="17">
    <location>
        <position position="381"/>
    </location>
    <ligand>
        <name>FAD</name>
        <dbReference type="ChEBI" id="CHEBI:57692"/>
    </ligand>
</feature>
<dbReference type="EMBL" id="NEVH01020859">
    <property type="protein sequence ID" value="PNF20995.1"/>
    <property type="molecule type" value="Genomic_DNA"/>
</dbReference>
<dbReference type="GO" id="GO:0005739">
    <property type="term" value="C:mitochondrion"/>
    <property type="evidence" value="ECO:0007669"/>
    <property type="project" value="UniProtKB-SubCell"/>
</dbReference>
<sequence length="479" mass="52541">MKLLRLGHYYSHHCFLPRRRLTSTVTSIPKICIVGSGPASFYTAQHLIKTVPRVEVDIYEQLPVPFGLVRFGVAPDHPEVKNVINTFTKTAKSPQLRFVGNVTLGRDLSLKELRNAYHAVVLAYGADKDRELGLKGEQLGNVVSARRFVGWYNGLPCDTDFPVNLDVEEAAVLGHGNVALDVARLLLTPIDKLKSTDITEHALEALSRSRVRHVKVIGRRGPLQVAFTIKELREMLNLPDCITVCNPFDFETVRSAVPNLERPRRRLTELLCKAADLSPSGNVDSNSRQFHLVFFRSPLSFQPSPDVPDTVGSMQLEVNQLDEQQHAVPTGSTETVQCGLVLRSIGYRSTQADPDVPFDIDRGHIPNISGVVQPGLYVAGWLATGPIGVILSTMTQAFGVGRAVEADVSSGRVDVSQARPGHTAIGKLLNDRGVTTVSWKDWERIDAVEQSRGKNVGKPREKIVDINEMLAVSVGTGGT</sequence>
<feature type="binding site" evidence="18">
    <location>
        <begin position="219"/>
        <end position="220"/>
    </location>
    <ligand>
        <name>NADP(+)</name>
        <dbReference type="ChEBI" id="CHEBI:58349"/>
    </ligand>
</feature>
<evidence type="ECO:0000256" key="17">
    <source>
        <dbReference type="PIRSR" id="PIRSR000362-1"/>
    </source>
</evidence>
<dbReference type="OrthoDB" id="333024at2759"/>
<organism evidence="19 20">
    <name type="scientific">Cryptotermes secundus</name>
    <dbReference type="NCBI Taxonomy" id="105785"/>
    <lineage>
        <taxon>Eukaryota</taxon>
        <taxon>Metazoa</taxon>
        <taxon>Ecdysozoa</taxon>
        <taxon>Arthropoda</taxon>
        <taxon>Hexapoda</taxon>
        <taxon>Insecta</taxon>
        <taxon>Pterygota</taxon>
        <taxon>Neoptera</taxon>
        <taxon>Polyneoptera</taxon>
        <taxon>Dictyoptera</taxon>
        <taxon>Blattodea</taxon>
        <taxon>Blattoidea</taxon>
        <taxon>Termitoidae</taxon>
        <taxon>Kalotermitidae</taxon>
        <taxon>Cryptotermitinae</taxon>
        <taxon>Cryptotermes</taxon>
    </lineage>
</organism>
<keyword evidence="7" id="KW-0813">Transport</keyword>
<reference evidence="19 20" key="1">
    <citation type="submission" date="2017-12" db="EMBL/GenBank/DDBJ databases">
        <title>Hemimetabolous genomes reveal molecular basis of termite eusociality.</title>
        <authorList>
            <person name="Harrison M.C."/>
            <person name="Jongepier E."/>
            <person name="Robertson H.M."/>
            <person name="Arning N."/>
            <person name="Bitard-Feildel T."/>
            <person name="Chao H."/>
            <person name="Childers C.P."/>
            <person name="Dinh H."/>
            <person name="Doddapaneni H."/>
            <person name="Dugan S."/>
            <person name="Gowin J."/>
            <person name="Greiner C."/>
            <person name="Han Y."/>
            <person name="Hu H."/>
            <person name="Hughes D.S.T."/>
            <person name="Huylmans A.-K."/>
            <person name="Kemena C."/>
            <person name="Kremer L.P.M."/>
            <person name="Lee S.L."/>
            <person name="Lopez-Ezquerra A."/>
            <person name="Mallet L."/>
            <person name="Monroy-Kuhn J.M."/>
            <person name="Moser A."/>
            <person name="Murali S.C."/>
            <person name="Muzny D.M."/>
            <person name="Otani S."/>
            <person name="Piulachs M.-D."/>
            <person name="Poelchau M."/>
            <person name="Qu J."/>
            <person name="Schaub F."/>
            <person name="Wada-Katsumata A."/>
            <person name="Worley K.C."/>
            <person name="Xie Q."/>
            <person name="Ylla G."/>
            <person name="Poulsen M."/>
            <person name="Gibbs R.A."/>
            <person name="Schal C."/>
            <person name="Richards S."/>
            <person name="Belles X."/>
            <person name="Korb J."/>
            <person name="Bornberg-Bauer E."/>
        </authorList>
    </citation>
    <scope>NUCLEOTIDE SEQUENCE [LARGE SCALE GENOMIC DNA]</scope>
    <source>
        <tissue evidence="19">Whole body</tissue>
    </source>
</reference>
<dbReference type="FunCoup" id="A0A2J7PXF3">
    <property type="interactions" value="1401"/>
</dbReference>
<dbReference type="InterPro" id="IPR021163">
    <property type="entry name" value="Ferredox_Rdtase_adrenod"/>
</dbReference>
<gene>
    <name evidence="19" type="ORF">B7P43_G09484</name>
</gene>
<evidence type="ECO:0000256" key="15">
    <source>
        <dbReference type="ARBA" id="ARBA00048933"/>
    </source>
</evidence>
<comment type="catalytic activity">
    <reaction evidence="15 16">
        <text>2 reduced [adrenodoxin] + NADP(+) + H(+) = 2 oxidized [adrenodoxin] + NADPH</text>
        <dbReference type="Rhea" id="RHEA:42312"/>
        <dbReference type="Rhea" id="RHEA-COMP:9998"/>
        <dbReference type="Rhea" id="RHEA-COMP:9999"/>
        <dbReference type="ChEBI" id="CHEBI:15378"/>
        <dbReference type="ChEBI" id="CHEBI:33737"/>
        <dbReference type="ChEBI" id="CHEBI:33738"/>
        <dbReference type="ChEBI" id="CHEBI:57783"/>
        <dbReference type="ChEBI" id="CHEBI:58349"/>
        <dbReference type="EC" id="1.18.1.6"/>
    </reaction>
</comment>
<feature type="binding site" evidence="17">
    <location>
        <position position="60"/>
    </location>
    <ligand>
        <name>FAD</name>
        <dbReference type="ChEBI" id="CHEBI:57692"/>
    </ligand>
</feature>
<dbReference type="STRING" id="105785.A0A2J7PXF3"/>
<feature type="binding site" evidence="18">
    <location>
        <begin position="175"/>
        <end position="178"/>
    </location>
    <ligand>
        <name>NADP(+)</name>
        <dbReference type="ChEBI" id="CHEBI:58349"/>
    </ligand>
</feature>
<evidence type="ECO:0000256" key="2">
    <source>
        <dbReference type="ARBA" id="ARBA00004173"/>
    </source>
</evidence>
<dbReference type="EMBL" id="NEVH01020859">
    <property type="protein sequence ID" value="PNF20994.1"/>
    <property type="molecule type" value="Genomic_DNA"/>
</dbReference>
<comment type="caution">
    <text evidence="19">The sequence shown here is derived from an EMBL/GenBank/DDBJ whole genome shotgun (WGS) entry which is preliminary data.</text>
</comment>
<evidence type="ECO:0000256" key="8">
    <source>
        <dbReference type="ARBA" id="ARBA00022630"/>
    </source>
</evidence>
<comment type="similarity">
    <text evidence="4 16">Belongs to the ferredoxin--NADP reductase type 1 family.</text>
</comment>
<proteinExistence type="inferred from homology"/>
<evidence type="ECO:0000256" key="12">
    <source>
        <dbReference type="ARBA" id="ARBA00022982"/>
    </source>
</evidence>
<evidence type="ECO:0000256" key="1">
    <source>
        <dbReference type="ARBA" id="ARBA00001974"/>
    </source>
</evidence>
<feature type="binding site" evidence="18">
    <location>
        <position position="231"/>
    </location>
    <ligand>
        <name>NADP(+)</name>
        <dbReference type="ChEBI" id="CHEBI:58349"/>
    </ligand>
</feature>
<keyword evidence="9 16" id="KW-0274">FAD</keyword>
<comment type="cofactor">
    <cofactor evidence="1 16 17">
        <name>FAD</name>
        <dbReference type="ChEBI" id="CHEBI:57692"/>
    </cofactor>
</comment>
<evidence type="ECO:0000256" key="10">
    <source>
        <dbReference type="ARBA" id="ARBA00022857"/>
    </source>
</evidence>
<dbReference type="Proteomes" id="UP000235965">
    <property type="component" value="Unassembled WGS sequence"/>
</dbReference>
<evidence type="ECO:0000256" key="13">
    <source>
        <dbReference type="ARBA" id="ARBA00023002"/>
    </source>
</evidence>
<dbReference type="EMBL" id="NEVH01020859">
    <property type="protein sequence ID" value="PNF20991.1"/>
    <property type="molecule type" value="Genomic_DNA"/>
</dbReference>
<dbReference type="PIRSF" id="PIRSF000362">
    <property type="entry name" value="FNR"/>
    <property type="match status" value="1"/>
</dbReference>
<keyword evidence="12" id="KW-0249">Electron transport</keyword>
<evidence type="ECO:0000256" key="9">
    <source>
        <dbReference type="ARBA" id="ARBA00022827"/>
    </source>
</evidence>
<dbReference type="FunFam" id="3.50.50.60:FF:000036">
    <property type="entry name" value="NADPH:adrenodoxin oxidoreductase, mitochondrial"/>
    <property type="match status" value="1"/>
</dbReference>
<evidence type="ECO:0000256" key="7">
    <source>
        <dbReference type="ARBA" id="ARBA00022448"/>
    </source>
</evidence>
<feature type="binding site" evidence="17">
    <location>
        <begin position="388"/>
        <end position="390"/>
    </location>
    <ligand>
        <name>FAD</name>
        <dbReference type="ChEBI" id="CHEBI:57692"/>
    </ligand>
</feature>
<dbReference type="PANTHER" id="PTHR48467:SF1">
    <property type="entry name" value="GLUTAMATE SYNTHASE 1 [NADH], CHLOROPLASTIC-LIKE"/>
    <property type="match status" value="1"/>
</dbReference>
<evidence type="ECO:0000256" key="11">
    <source>
        <dbReference type="ARBA" id="ARBA00022946"/>
    </source>
</evidence>
<keyword evidence="20" id="KW-1185">Reference proteome</keyword>
<evidence type="ECO:0000256" key="5">
    <source>
        <dbReference type="ARBA" id="ARBA00013219"/>
    </source>
</evidence>
<comment type="subcellular location">
    <subcellularLocation>
        <location evidence="2 16">Mitochondrion</location>
    </subcellularLocation>
</comment>
<protein>
    <recommendedName>
        <fullName evidence="6 16">NADPH:adrenodoxin oxidoreductase, mitochondrial</fullName>
        <ecNumber evidence="5 16">1.18.1.6</ecNumber>
    </recommendedName>
</protein>
<dbReference type="Gene3D" id="3.50.50.60">
    <property type="entry name" value="FAD/NAD(P)-binding domain"/>
    <property type="match status" value="1"/>
</dbReference>
<evidence type="ECO:0000256" key="18">
    <source>
        <dbReference type="PIRSR" id="PIRSR000362-2"/>
    </source>
</evidence>
<dbReference type="PRINTS" id="PR00419">
    <property type="entry name" value="ADXRDTASE"/>
</dbReference>
<feature type="binding site" evidence="17">
    <location>
        <position position="104"/>
    </location>
    <ligand>
        <name>FAD</name>
        <dbReference type="ChEBI" id="CHEBI:57692"/>
    </ligand>
</feature>
<dbReference type="AlphaFoldDB" id="A0A2J7PXF3"/>
<keyword evidence="10 16" id="KW-0521">NADP</keyword>
<keyword evidence="13 16" id="KW-0560">Oxidoreductase</keyword>
<evidence type="ECO:0000256" key="4">
    <source>
        <dbReference type="ARBA" id="ARBA00008312"/>
    </source>
</evidence>
<evidence type="ECO:0000256" key="14">
    <source>
        <dbReference type="ARBA" id="ARBA00023128"/>
    </source>
</evidence>
<evidence type="ECO:0000256" key="3">
    <source>
        <dbReference type="ARBA" id="ARBA00004731"/>
    </source>
</evidence>
<feature type="binding site" evidence="17">
    <location>
        <position position="68"/>
    </location>
    <ligand>
        <name>FAD</name>
        <dbReference type="ChEBI" id="CHEBI:57692"/>
    </ligand>
</feature>
<dbReference type="Pfam" id="PF13450">
    <property type="entry name" value="NAD_binding_8"/>
    <property type="match status" value="1"/>
</dbReference>
<comment type="pathway">
    <text evidence="3">Steroid metabolism; cholesterol metabolism.</text>
</comment>